<keyword evidence="4" id="KW-1185">Reference proteome</keyword>
<proteinExistence type="predicted"/>
<dbReference type="EMBL" id="LOKQ01000281">
    <property type="protein sequence ID" value="OOX10452.1"/>
    <property type="molecule type" value="Genomic_DNA"/>
</dbReference>
<accession>A0ABX3M7Z0</accession>
<keyword evidence="1" id="KW-0175">Coiled coil</keyword>
<dbReference type="Proteomes" id="UP000191089">
    <property type="component" value="Unassembled WGS sequence"/>
</dbReference>
<evidence type="ECO:0000256" key="2">
    <source>
        <dbReference type="SAM" id="MobiDB-lite"/>
    </source>
</evidence>
<feature type="region of interest" description="Disordered" evidence="2">
    <location>
        <begin position="277"/>
        <end position="298"/>
    </location>
</feature>
<gene>
    <name evidence="3" type="ORF">Xcaj_15935</name>
</gene>
<feature type="coiled-coil region" evidence="1">
    <location>
        <begin position="17"/>
        <end position="51"/>
    </location>
</feature>
<comment type="caution">
    <text evidence="3">The sequence shown here is derived from an EMBL/GenBank/DDBJ whole genome shotgun (WGS) entry which is preliminary data.</text>
</comment>
<reference evidence="3 4" key="1">
    <citation type="submission" date="2015-12" db="EMBL/GenBank/DDBJ databases">
        <authorList>
            <person name="Bansal K."/>
            <person name="Midha S."/>
            <person name="Patil P.B."/>
        </authorList>
    </citation>
    <scope>NUCLEOTIDE SEQUENCE [LARGE SCALE GENOMIC DNA]</scope>
    <source>
        <strain evidence="3 4">LMG558</strain>
    </source>
</reference>
<evidence type="ECO:0000313" key="4">
    <source>
        <dbReference type="Proteomes" id="UP000191089"/>
    </source>
</evidence>
<organism evidence="3 4">
    <name type="scientific">Xanthomonas axonopodis pv. cajani</name>
    <dbReference type="NCBI Taxonomy" id="487827"/>
    <lineage>
        <taxon>Bacteria</taxon>
        <taxon>Pseudomonadati</taxon>
        <taxon>Pseudomonadota</taxon>
        <taxon>Gammaproteobacteria</taxon>
        <taxon>Lysobacterales</taxon>
        <taxon>Lysobacteraceae</taxon>
        <taxon>Xanthomonas</taxon>
    </lineage>
</organism>
<evidence type="ECO:0000256" key="1">
    <source>
        <dbReference type="SAM" id="Coils"/>
    </source>
</evidence>
<name>A0ABX3M7Z0_9XANT</name>
<feature type="compositionally biased region" description="Basic and acidic residues" evidence="2">
    <location>
        <begin position="289"/>
        <end position="298"/>
    </location>
</feature>
<protein>
    <submittedName>
        <fullName evidence="3">Uncharacterized protein</fullName>
    </submittedName>
</protein>
<evidence type="ECO:0000313" key="3">
    <source>
        <dbReference type="EMBL" id="OOX10452.1"/>
    </source>
</evidence>
<sequence length="298" mass="33801">MEKERLEKQNALAFAKAKAMQASLSELQVRREALQQQNSDLQMQQSSLSQEVGKLRQSSRVLDQQLATLNGQNADQREQLLDGHKTLLKGSLLYWARGVLDDRDILPFSGGDEALDKWVNKVPLQPAQVVLGVIDKEIADQSYFGLPAPQDISKQVVEEFRQGVLTHKDGLMCPNVDRHAWKESWLRTRQRYLSQLSECVDSGMVSVYQDQGFNLTQILVMRKTANWKRQAKILAISCRIVAERESAELFDRAWRNIEQACQARLFNAAEVALGGTPKLPRFPSTEPPAPKEKWFQGN</sequence>